<dbReference type="EC" id="4.1.2.25" evidence="4"/>
<evidence type="ECO:0000256" key="2">
    <source>
        <dbReference type="ARBA" id="ARBA00005013"/>
    </source>
</evidence>
<dbReference type="GO" id="GO:0046656">
    <property type="term" value="P:folic acid biosynthetic process"/>
    <property type="evidence" value="ECO:0007669"/>
    <property type="project" value="UniProtKB-KW"/>
</dbReference>
<dbReference type="STRING" id="71717.A0A4Y7SU75"/>
<dbReference type="InterPro" id="IPR006157">
    <property type="entry name" value="FolB_dom"/>
</dbReference>
<evidence type="ECO:0000256" key="3">
    <source>
        <dbReference type="ARBA" id="ARBA00005708"/>
    </source>
</evidence>
<comment type="similarity">
    <text evidence="3">Belongs to the DHNA family.</text>
</comment>
<dbReference type="OrthoDB" id="5425486at2759"/>
<evidence type="ECO:0000313" key="9">
    <source>
        <dbReference type="EMBL" id="TEB25410.1"/>
    </source>
</evidence>
<dbReference type="PANTHER" id="PTHR42844">
    <property type="entry name" value="DIHYDRONEOPTERIN ALDOLASE 1-RELATED"/>
    <property type="match status" value="1"/>
</dbReference>
<dbReference type="InterPro" id="IPR043133">
    <property type="entry name" value="GTP-CH-I_C/QueF"/>
</dbReference>
<gene>
    <name evidence="9" type="ORF">FA13DRAFT_1637527</name>
</gene>
<organism evidence="9 10">
    <name type="scientific">Coprinellus micaceus</name>
    <name type="common">Glistening ink-cap mushroom</name>
    <name type="synonym">Coprinus micaceus</name>
    <dbReference type="NCBI Taxonomy" id="71717"/>
    <lineage>
        <taxon>Eukaryota</taxon>
        <taxon>Fungi</taxon>
        <taxon>Dikarya</taxon>
        <taxon>Basidiomycota</taxon>
        <taxon>Agaricomycotina</taxon>
        <taxon>Agaricomycetes</taxon>
        <taxon>Agaricomycetidae</taxon>
        <taxon>Agaricales</taxon>
        <taxon>Agaricineae</taxon>
        <taxon>Psathyrellaceae</taxon>
        <taxon>Coprinellus</taxon>
    </lineage>
</organism>
<comment type="caution">
    <text evidence="9">The sequence shown here is derived from an EMBL/GenBank/DDBJ whole genome shotgun (WGS) entry which is preliminary data.</text>
</comment>
<evidence type="ECO:0000259" key="8">
    <source>
        <dbReference type="SMART" id="SM00905"/>
    </source>
</evidence>
<evidence type="ECO:0000256" key="7">
    <source>
        <dbReference type="ARBA" id="ARBA00032903"/>
    </source>
</evidence>
<feature type="domain" description="Dihydroneopterin aldolase/epimerase" evidence="8">
    <location>
        <begin position="9"/>
        <end position="126"/>
    </location>
</feature>
<keyword evidence="6" id="KW-0456">Lyase</keyword>
<dbReference type="SUPFAM" id="SSF55620">
    <property type="entry name" value="Tetrahydrobiopterin biosynthesis enzymes-like"/>
    <property type="match status" value="2"/>
</dbReference>
<dbReference type="InterPro" id="IPR006156">
    <property type="entry name" value="Dihydroneopterin_aldolase"/>
</dbReference>
<dbReference type="Proteomes" id="UP000298030">
    <property type="component" value="Unassembled WGS sequence"/>
</dbReference>
<evidence type="ECO:0000256" key="6">
    <source>
        <dbReference type="ARBA" id="ARBA00023239"/>
    </source>
</evidence>
<dbReference type="GO" id="GO:0004150">
    <property type="term" value="F:dihydroneopterin aldolase activity"/>
    <property type="evidence" value="ECO:0007669"/>
    <property type="project" value="UniProtKB-EC"/>
</dbReference>
<protein>
    <recommendedName>
        <fullName evidence="4">dihydroneopterin aldolase</fullName>
        <ecNumber evidence="4">4.1.2.25</ecNumber>
    </recommendedName>
    <alternativeName>
        <fullName evidence="7">7,8-dihydroneopterin aldolase</fullName>
    </alternativeName>
</protein>
<dbReference type="AlphaFoldDB" id="A0A4Y7SU75"/>
<dbReference type="SMART" id="SM00905">
    <property type="entry name" value="FolB"/>
    <property type="match status" value="2"/>
</dbReference>
<proteinExistence type="inferred from homology"/>
<evidence type="ECO:0000313" key="10">
    <source>
        <dbReference type="Proteomes" id="UP000298030"/>
    </source>
</evidence>
<feature type="domain" description="Dihydroneopterin aldolase/epimerase" evidence="8">
    <location>
        <begin position="158"/>
        <end position="266"/>
    </location>
</feature>
<keyword evidence="10" id="KW-1185">Reference proteome</keyword>
<name>A0A4Y7SU75_COPMI</name>
<evidence type="ECO:0000256" key="5">
    <source>
        <dbReference type="ARBA" id="ARBA00022909"/>
    </source>
</evidence>
<comment type="catalytic activity">
    <reaction evidence="1">
        <text>7,8-dihydroneopterin = 6-hydroxymethyl-7,8-dihydropterin + glycolaldehyde</text>
        <dbReference type="Rhea" id="RHEA:10540"/>
        <dbReference type="ChEBI" id="CHEBI:17001"/>
        <dbReference type="ChEBI" id="CHEBI:17071"/>
        <dbReference type="ChEBI" id="CHEBI:44841"/>
        <dbReference type="EC" id="4.1.2.25"/>
    </reaction>
</comment>
<dbReference type="GO" id="GO:0005737">
    <property type="term" value="C:cytoplasm"/>
    <property type="evidence" value="ECO:0007669"/>
    <property type="project" value="TreeGrafter"/>
</dbReference>
<keyword evidence="5" id="KW-0289">Folate biosynthesis</keyword>
<comment type="pathway">
    <text evidence="2">Cofactor biosynthesis; tetrahydrofolate biosynthesis; 2-amino-4-hydroxy-6-hydroxymethyl-7,8-dihydropteridine diphosphate from 7,8-dihydroneopterin triphosphate: step 3/4.</text>
</comment>
<evidence type="ECO:0000256" key="4">
    <source>
        <dbReference type="ARBA" id="ARBA00013043"/>
    </source>
</evidence>
<dbReference type="PANTHER" id="PTHR42844:SF1">
    <property type="entry name" value="DIHYDRONEOPTERIN ALDOLASE 1-RELATED"/>
    <property type="match status" value="1"/>
</dbReference>
<reference evidence="9 10" key="1">
    <citation type="journal article" date="2019" name="Nat. Ecol. Evol.">
        <title>Megaphylogeny resolves global patterns of mushroom evolution.</title>
        <authorList>
            <person name="Varga T."/>
            <person name="Krizsan K."/>
            <person name="Foldi C."/>
            <person name="Dima B."/>
            <person name="Sanchez-Garcia M."/>
            <person name="Sanchez-Ramirez S."/>
            <person name="Szollosi G.J."/>
            <person name="Szarkandi J.G."/>
            <person name="Papp V."/>
            <person name="Albert L."/>
            <person name="Andreopoulos W."/>
            <person name="Angelini C."/>
            <person name="Antonin V."/>
            <person name="Barry K.W."/>
            <person name="Bougher N.L."/>
            <person name="Buchanan P."/>
            <person name="Buyck B."/>
            <person name="Bense V."/>
            <person name="Catcheside P."/>
            <person name="Chovatia M."/>
            <person name="Cooper J."/>
            <person name="Damon W."/>
            <person name="Desjardin D."/>
            <person name="Finy P."/>
            <person name="Geml J."/>
            <person name="Haridas S."/>
            <person name="Hughes K."/>
            <person name="Justo A."/>
            <person name="Karasinski D."/>
            <person name="Kautmanova I."/>
            <person name="Kiss B."/>
            <person name="Kocsube S."/>
            <person name="Kotiranta H."/>
            <person name="LaButti K.M."/>
            <person name="Lechner B.E."/>
            <person name="Liimatainen K."/>
            <person name="Lipzen A."/>
            <person name="Lukacs Z."/>
            <person name="Mihaltcheva S."/>
            <person name="Morgado L.N."/>
            <person name="Niskanen T."/>
            <person name="Noordeloos M.E."/>
            <person name="Ohm R.A."/>
            <person name="Ortiz-Santana B."/>
            <person name="Ovrebo C."/>
            <person name="Racz N."/>
            <person name="Riley R."/>
            <person name="Savchenko A."/>
            <person name="Shiryaev A."/>
            <person name="Soop K."/>
            <person name="Spirin V."/>
            <person name="Szebenyi C."/>
            <person name="Tomsovsky M."/>
            <person name="Tulloss R.E."/>
            <person name="Uehling J."/>
            <person name="Grigoriev I.V."/>
            <person name="Vagvolgyi C."/>
            <person name="Papp T."/>
            <person name="Martin F.M."/>
            <person name="Miettinen O."/>
            <person name="Hibbett D.S."/>
            <person name="Nagy L.G."/>
        </authorList>
    </citation>
    <scope>NUCLEOTIDE SEQUENCE [LARGE SCALE GENOMIC DNA]</scope>
    <source>
        <strain evidence="9 10">FP101781</strain>
    </source>
</reference>
<accession>A0A4Y7SU75</accession>
<sequence length="271" mass="30234">MVPSSSDTVFVDTLHLSATIGPDCWGKTRPQALSISVYLNLEPKYLVASGEADEVEKSVHYGLLTKKVTSLIRKKNEEDGWDGVDALVRDVAEEAFELGGECVQSVRVVVEVPKVILLASSYTVDTTLLAEHDQPNVPTTLQPSIRRPRERRPVAKKVEVKEVVVPVIIGVNPPERLAKQRVMTDLVFYERVGEDSVGHVRYAKVVDALVKNIEASEYLTLEKFVHELARAAFSAEKRIECVTLRARKPSALSFADFSGVEVTRRRQDYVF</sequence>
<dbReference type="Pfam" id="PF02152">
    <property type="entry name" value="FolB"/>
    <property type="match status" value="2"/>
</dbReference>
<dbReference type="Gene3D" id="3.30.1130.10">
    <property type="match status" value="2"/>
</dbReference>
<dbReference type="EMBL" id="QPFP01000057">
    <property type="protein sequence ID" value="TEB25410.1"/>
    <property type="molecule type" value="Genomic_DNA"/>
</dbReference>
<evidence type="ECO:0000256" key="1">
    <source>
        <dbReference type="ARBA" id="ARBA00001353"/>
    </source>
</evidence>